<reference evidence="10 11" key="1">
    <citation type="submission" date="2024-02" db="EMBL/GenBank/DDBJ databases">
        <authorList>
            <person name="Chen Y."/>
            <person name="Shah S."/>
            <person name="Dougan E. K."/>
            <person name="Thang M."/>
            <person name="Chan C."/>
        </authorList>
    </citation>
    <scope>NUCLEOTIDE SEQUENCE [LARGE SCALE GENOMIC DNA]</scope>
</reference>
<organism evidence="10 11">
    <name type="scientific">Durusdinium trenchii</name>
    <dbReference type="NCBI Taxonomy" id="1381693"/>
    <lineage>
        <taxon>Eukaryota</taxon>
        <taxon>Sar</taxon>
        <taxon>Alveolata</taxon>
        <taxon>Dinophyceae</taxon>
        <taxon>Suessiales</taxon>
        <taxon>Symbiodiniaceae</taxon>
        <taxon>Durusdinium</taxon>
    </lineage>
</organism>
<dbReference type="PRINTS" id="PR00019">
    <property type="entry name" value="LEURICHRPT"/>
</dbReference>
<keyword evidence="4" id="KW-0677">Repeat</keyword>
<feature type="transmembrane region" description="Helical" evidence="7">
    <location>
        <begin position="1093"/>
        <end position="1115"/>
    </location>
</feature>
<accession>A0ABP0MZE0</accession>
<feature type="transmembrane region" description="Helical" evidence="7">
    <location>
        <begin position="649"/>
        <end position="669"/>
    </location>
</feature>
<evidence type="ECO:0000259" key="9">
    <source>
        <dbReference type="Pfam" id="PF23598"/>
    </source>
</evidence>
<gene>
    <name evidence="10" type="ORF">CCMP2556_LOCUS27871</name>
</gene>
<dbReference type="PANTHER" id="PTHR27008:SF42">
    <property type="entry name" value="LEUCINE-RICH REPEAT PROTEIN KINASE FAMILY PROTEIN"/>
    <property type="match status" value="1"/>
</dbReference>
<dbReference type="InterPro" id="IPR032675">
    <property type="entry name" value="LRR_dom_sf"/>
</dbReference>
<dbReference type="Proteomes" id="UP001642484">
    <property type="component" value="Unassembled WGS sequence"/>
</dbReference>
<dbReference type="SUPFAM" id="SSF52047">
    <property type="entry name" value="RNI-like"/>
    <property type="match status" value="1"/>
</dbReference>
<dbReference type="Pfam" id="PF00560">
    <property type="entry name" value="LRR_1"/>
    <property type="match status" value="3"/>
</dbReference>
<dbReference type="Pfam" id="PF23598">
    <property type="entry name" value="LRR_14"/>
    <property type="match status" value="1"/>
</dbReference>
<dbReference type="InterPro" id="IPR051809">
    <property type="entry name" value="Plant_receptor-like_S/T_kinase"/>
</dbReference>
<comment type="caution">
    <text evidence="10">The sequence shown here is derived from an EMBL/GenBank/DDBJ whole genome shotgun (WGS) entry which is preliminary data.</text>
</comment>
<evidence type="ECO:0000256" key="6">
    <source>
        <dbReference type="ARBA" id="ARBA00023136"/>
    </source>
</evidence>
<feature type="domain" description="Disease resistance R13L4/SHOC-2-like LRR" evidence="9">
    <location>
        <begin position="163"/>
        <end position="259"/>
    </location>
</feature>
<feature type="transmembrane region" description="Helical" evidence="7">
    <location>
        <begin position="699"/>
        <end position="720"/>
    </location>
</feature>
<feature type="transmembrane region" description="Helical" evidence="7">
    <location>
        <begin position="1022"/>
        <end position="1048"/>
    </location>
</feature>
<name>A0ABP0MZE0_9DINO</name>
<evidence type="ECO:0000256" key="3">
    <source>
        <dbReference type="ARBA" id="ARBA00022692"/>
    </source>
</evidence>
<dbReference type="PANTHER" id="PTHR27008">
    <property type="entry name" value="OS04G0122200 PROTEIN"/>
    <property type="match status" value="1"/>
</dbReference>
<feature type="signal peptide" evidence="8">
    <location>
        <begin position="1"/>
        <end position="20"/>
    </location>
</feature>
<comment type="subcellular location">
    <subcellularLocation>
        <location evidence="1">Membrane</location>
    </subcellularLocation>
</comment>
<keyword evidence="11" id="KW-1185">Reference proteome</keyword>
<feature type="transmembrane region" description="Helical" evidence="7">
    <location>
        <begin position="1060"/>
        <end position="1081"/>
    </location>
</feature>
<evidence type="ECO:0000256" key="4">
    <source>
        <dbReference type="ARBA" id="ARBA00022737"/>
    </source>
</evidence>
<dbReference type="InterPro" id="IPR001611">
    <property type="entry name" value="Leu-rich_rpt"/>
</dbReference>
<keyword evidence="3 7" id="KW-0812">Transmembrane</keyword>
<dbReference type="SUPFAM" id="SSF52058">
    <property type="entry name" value="L domain-like"/>
    <property type="match status" value="1"/>
</dbReference>
<feature type="transmembrane region" description="Helical" evidence="7">
    <location>
        <begin position="748"/>
        <end position="770"/>
    </location>
</feature>
<keyword evidence="2" id="KW-0433">Leucine-rich repeat</keyword>
<keyword evidence="6 7" id="KW-0472">Membrane</keyword>
<feature type="chain" id="PRO_5045949573" description="Disease resistance R13L4/SHOC-2-like LRR domain-containing protein" evidence="8">
    <location>
        <begin position="21"/>
        <end position="1137"/>
    </location>
</feature>
<dbReference type="SMART" id="SM00369">
    <property type="entry name" value="LRR_TYP"/>
    <property type="match status" value="9"/>
</dbReference>
<protein>
    <recommendedName>
        <fullName evidence="9">Disease resistance R13L4/SHOC-2-like LRR domain-containing protein</fullName>
    </recommendedName>
</protein>
<dbReference type="Pfam" id="PF13855">
    <property type="entry name" value="LRR_8"/>
    <property type="match status" value="1"/>
</dbReference>
<evidence type="ECO:0000256" key="8">
    <source>
        <dbReference type="SAM" id="SignalP"/>
    </source>
</evidence>
<keyword evidence="5 7" id="KW-1133">Transmembrane helix</keyword>
<evidence type="ECO:0000313" key="11">
    <source>
        <dbReference type="Proteomes" id="UP001642484"/>
    </source>
</evidence>
<dbReference type="SMART" id="SM00365">
    <property type="entry name" value="LRR_SD22"/>
    <property type="match status" value="6"/>
</dbReference>
<evidence type="ECO:0000256" key="7">
    <source>
        <dbReference type="SAM" id="Phobius"/>
    </source>
</evidence>
<evidence type="ECO:0000313" key="10">
    <source>
        <dbReference type="EMBL" id="CAK9056197.1"/>
    </source>
</evidence>
<keyword evidence="8" id="KW-0732">Signal</keyword>
<feature type="transmembrane region" description="Helical" evidence="7">
    <location>
        <begin position="791"/>
        <end position="815"/>
    </location>
</feature>
<evidence type="ECO:0000256" key="2">
    <source>
        <dbReference type="ARBA" id="ARBA00022614"/>
    </source>
</evidence>
<proteinExistence type="predicted"/>
<sequence>MRPCCLLAVMLLTVVSQDKAQDAQLEEIFLQLGISPITATSMAANPCGQSSSIRCNAKGEITELNLVDKQMNGTSPPELGQLKSLEKLHLHKNQLSGEIPGEFGQLQNLQVLCLHKNRLSGRIPPELGQMERLEKLDLSQNELSGEIPRELGQLENLQELYLLRNQLSGEIPGELGQLQSLQALSLFFNQLSGEIPRELGQLENLQVLYLHTNQLSGQIPHEIGQLEKLQELDLDTNQLVGEIPQELGQLKNLRVLSLSENELIGAIPDELGKLQYLEQLLFHTNQLTGLIPPEVSQLERLQRLDLSQNQLSGEISHEIGKLKMLQWLFLQQNQLSGEIPRQLGELEHLEELYLSKNQLIGAIPDELGQLQYLEQLLFHSNQLTAMPYVFNMSSLKVLDISRNHLSGELGRELFPQPLQVLDLSHNKFAGDIWNITDNFCALIPKGGSLKELRLNHNKLTGQIPPCLMQFERLNFLALNNNRFHGALPEIEASQLVILTLHKNALTGVLPKTLYTLAHLGVLTLHENSIGGGLEGLNLSVPCLDNSRFRMWVYWNCKRGSLIRPLLSGDELQQLDANCPRSNGACPRNGLANITLHHNRFSCAVPESLGNSEVSSLAIMGNMLGNGSLLNAPWISREEQQPFLYYSPKAWKSTMPILTGCLMLTTLAALCHQKLRRKLEEASLNLSNISEARVVASNLALMKIAACTFLLASPLLLIFGLSGKYYDCSPPLWQTTAANFSAEGWCAQFGVIVLWCAMQVLFRCILAGIIVPRRSHRKAVLGCKKRIARVTAWIMWICIVTLLSLPSIFFTFAQSIPAQNTWDLSENLLTFFQMTAPVQAVLIDMVLAARISTAFSRLTGVKADRLLMTFRLFSAWLLAALTTIALDENCLSGWKLAWKVCEEGSRENSKFNWKIYNEELLNTAQDICTFTQTWWSDGRCSRAIVGGLTPFLLKKLLTRSTLQPFVLWTMWHFSQLEPASDPREGRHRRLFGVWRRTTRSLIPFQQMALLTTQLDVLMFWSPYVPLLSLGILAAAVTNFLMFDLGIRFYKVELPSDEVNEVAALSASYLYFALGAGSLFQLWHAFSTRMCGRYFLLAVHLAIMGPWANVFLPVGFIKRRFWTSDDMRERELMEMTSMD</sequence>
<dbReference type="InterPro" id="IPR003591">
    <property type="entry name" value="Leu-rich_rpt_typical-subtyp"/>
</dbReference>
<evidence type="ECO:0000256" key="5">
    <source>
        <dbReference type="ARBA" id="ARBA00022989"/>
    </source>
</evidence>
<dbReference type="InterPro" id="IPR055414">
    <property type="entry name" value="LRR_R13L4/SHOC2-like"/>
</dbReference>
<dbReference type="Gene3D" id="3.80.10.10">
    <property type="entry name" value="Ribonuclease Inhibitor"/>
    <property type="match status" value="3"/>
</dbReference>
<evidence type="ECO:0000256" key="1">
    <source>
        <dbReference type="ARBA" id="ARBA00004370"/>
    </source>
</evidence>
<dbReference type="EMBL" id="CAXAMN010020513">
    <property type="protein sequence ID" value="CAK9056197.1"/>
    <property type="molecule type" value="Genomic_DNA"/>
</dbReference>
<feature type="transmembrane region" description="Helical" evidence="7">
    <location>
        <begin position="827"/>
        <end position="846"/>
    </location>
</feature>